<evidence type="ECO:0000256" key="1">
    <source>
        <dbReference type="SAM" id="MobiDB-lite"/>
    </source>
</evidence>
<organism evidence="2 3">
    <name type="scientific">Gordonia otitidis (strain DSM 44809 / CCUG 52243 / JCM 12355 / NBRC 100426 / IFM 10032)</name>
    <dbReference type="NCBI Taxonomy" id="1108044"/>
    <lineage>
        <taxon>Bacteria</taxon>
        <taxon>Bacillati</taxon>
        <taxon>Actinomycetota</taxon>
        <taxon>Actinomycetes</taxon>
        <taxon>Mycobacteriales</taxon>
        <taxon>Gordoniaceae</taxon>
        <taxon>Gordonia</taxon>
    </lineage>
</organism>
<dbReference type="EMBL" id="BAFB01000221">
    <property type="protein sequence ID" value="GAB36489.1"/>
    <property type="molecule type" value="Genomic_DNA"/>
</dbReference>
<comment type="caution">
    <text evidence="2">The sequence shown here is derived from an EMBL/GenBank/DDBJ whole genome shotgun (WGS) entry which is preliminary data.</text>
</comment>
<reference evidence="2" key="1">
    <citation type="submission" date="2012-02" db="EMBL/GenBank/DDBJ databases">
        <title>Whole genome shotgun sequence of Gordonia otitidis NBRC 100426.</title>
        <authorList>
            <person name="Yoshida I."/>
            <person name="Hosoyama A."/>
            <person name="Tsuchikane K."/>
            <person name="Katsumata H."/>
            <person name="Yamazaki S."/>
            <person name="Fujita N."/>
        </authorList>
    </citation>
    <scope>NUCLEOTIDE SEQUENCE [LARGE SCALE GENOMIC DNA]</scope>
    <source>
        <strain evidence="2">NBRC 100426</strain>
    </source>
</reference>
<evidence type="ECO:0000313" key="2">
    <source>
        <dbReference type="EMBL" id="GAB36489.1"/>
    </source>
</evidence>
<dbReference type="STRING" id="1108044.GOOTI_221_00390"/>
<evidence type="ECO:0000313" key="3">
    <source>
        <dbReference type="Proteomes" id="UP000005038"/>
    </source>
</evidence>
<accession>H5TSN1</accession>
<sequence>MTNANDDNTHDGKIWSGKANKHGPEISAVRKRGLAQQQWELLKPYLLALGYTLPIGGAALNPDGTVCTMQDLQAGMDAATDLWNRAMSTPTGEDRTEIIDLLTELAAVTVAAGIDEALSSTGLIAYADTPPSSDLSEPTRVGLVGGFSRATVDHWLRRNGSAPRACTSTPWVKSSTTLTANQIAAARDLVPLARRGRAASDQSDRWFFGRFGSRDTAIGAAVCVAAIASDWSTRTGLPVAEIMRDNLG</sequence>
<name>H5TSN1_GORO1</name>
<feature type="region of interest" description="Disordered" evidence="1">
    <location>
        <begin position="1"/>
        <end position="20"/>
    </location>
</feature>
<keyword evidence="3" id="KW-1185">Reference proteome</keyword>
<dbReference type="AlphaFoldDB" id="H5TSN1"/>
<proteinExistence type="predicted"/>
<dbReference type="RefSeq" id="WP_007240670.1">
    <property type="nucleotide sequence ID" value="NZ_BAFB01000221.1"/>
</dbReference>
<dbReference type="Proteomes" id="UP000005038">
    <property type="component" value="Unassembled WGS sequence"/>
</dbReference>
<protein>
    <submittedName>
        <fullName evidence="2">Uncharacterized protein</fullName>
    </submittedName>
</protein>
<gene>
    <name evidence="2" type="ORF">GOOTI_221_00390</name>
</gene>